<protein>
    <submittedName>
        <fullName evidence="1">Uncharacterized protein</fullName>
    </submittedName>
</protein>
<evidence type="ECO:0000313" key="1">
    <source>
        <dbReference type="EMBL" id="OLR95341.1"/>
    </source>
</evidence>
<dbReference type="AlphaFoldDB" id="A0A1Q9LTL1"/>
<reference evidence="1 2" key="1">
    <citation type="submission" date="2016-10" db="EMBL/GenBank/DDBJ databases">
        <title>The Draft Genome Sequence of Actinokineospora bangkokensis 44EHWT reveals the biosynthetic pathway of antifungal compounds Thailandins with unusual extender unit butylmalonyl-CoA.</title>
        <authorList>
            <person name="Greule A."/>
            <person name="Intra B."/>
            <person name="Flemming S."/>
            <person name="Rommel M.G."/>
            <person name="Panbangred W."/>
            <person name="Bechthold A."/>
        </authorList>
    </citation>
    <scope>NUCLEOTIDE SEQUENCE [LARGE SCALE GENOMIC DNA]</scope>
    <source>
        <strain evidence="1 2">44EHW</strain>
    </source>
</reference>
<keyword evidence="2" id="KW-1185">Reference proteome</keyword>
<comment type="caution">
    <text evidence="1">The sequence shown here is derived from an EMBL/GenBank/DDBJ whole genome shotgun (WGS) entry which is preliminary data.</text>
</comment>
<proteinExistence type="predicted"/>
<organism evidence="1 2">
    <name type="scientific">Actinokineospora bangkokensis</name>
    <dbReference type="NCBI Taxonomy" id="1193682"/>
    <lineage>
        <taxon>Bacteria</taxon>
        <taxon>Bacillati</taxon>
        <taxon>Actinomycetota</taxon>
        <taxon>Actinomycetes</taxon>
        <taxon>Pseudonocardiales</taxon>
        <taxon>Pseudonocardiaceae</taxon>
        <taxon>Actinokineospora</taxon>
    </lineage>
</organism>
<sequence length="109" mass="11682">MVRTAHADRVVGVVLPDLPRSLKIKAAAYAAEHRLAPARAAQSRHLNDLAFLVSLIEDVEQVLTALGDPPKEGHLALADVLDKPGHVAWAAAGSAREDAQLLWEVLRAV</sequence>
<name>A0A1Q9LTL1_9PSEU</name>
<dbReference type="EMBL" id="MKQR01000002">
    <property type="protein sequence ID" value="OLR95341.1"/>
    <property type="molecule type" value="Genomic_DNA"/>
</dbReference>
<evidence type="ECO:0000313" key="2">
    <source>
        <dbReference type="Proteomes" id="UP000186040"/>
    </source>
</evidence>
<dbReference type="Proteomes" id="UP000186040">
    <property type="component" value="Unassembled WGS sequence"/>
</dbReference>
<accession>A0A1Q9LTL1</accession>
<dbReference type="STRING" id="1193682.BJP25_06165"/>
<gene>
    <name evidence="1" type="ORF">BJP25_06165</name>
</gene>